<dbReference type="OrthoDB" id="1163945at2"/>
<dbReference type="AlphaFoldDB" id="A0A239BCI9"/>
<gene>
    <name evidence="1" type="ORF">SAMN06265376_10682</name>
</gene>
<protein>
    <submittedName>
        <fullName evidence="1">Uncharacterized protein</fullName>
    </submittedName>
</protein>
<keyword evidence="2" id="KW-1185">Reference proteome</keyword>
<evidence type="ECO:0000313" key="2">
    <source>
        <dbReference type="Proteomes" id="UP000198379"/>
    </source>
</evidence>
<dbReference type="Proteomes" id="UP000198379">
    <property type="component" value="Unassembled WGS sequence"/>
</dbReference>
<dbReference type="EMBL" id="FZNY01000006">
    <property type="protein sequence ID" value="SNS05725.1"/>
    <property type="molecule type" value="Genomic_DNA"/>
</dbReference>
<organism evidence="1 2">
    <name type="scientific">Dokdonia pacifica</name>
    <dbReference type="NCBI Taxonomy" id="1627892"/>
    <lineage>
        <taxon>Bacteria</taxon>
        <taxon>Pseudomonadati</taxon>
        <taxon>Bacteroidota</taxon>
        <taxon>Flavobacteriia</taxon>
        <taxon>Flavobacteriales</taxon>
        <taxon>Flavobacteriaceae</taxon>
        <taxon>Dokdonia</taxon>
    </lineage>
</organism>
<dbReference type="RefSeq" id="WP_089372706.1">
    <property type="nucleotide sequence ID" value="NZ_BMEP01000005.1"/>
</dbReference>
<reference evidence="1 2" key="1">
    <citation type="submission" date="2017-06" db="EMBL/GenBank/DDBJ databases">
        <authorList>
            <person name="Kim H.J."/>
            <person name="Triplett B.A."/>
        </authorList>
    </citation>
    <scope>NUCLEOTIDE SEQUENCE [LARGE SCALE GENOMIC DNA]</scope>
    <source>
        <strain evidence="1 2">DSM 25597</strain>
    </source>
</reference>
<accession>A0A239BCI9</accession>
<name>A0A239BCI9_9FLAO</name>
<evidence type="ECO:0000313" key="1">
    <source>
        <dbReference type="EMBL" id="SNS05725.1"/>
    </source>
</evidence>
<proteinExistence type="predicted"/>
<sequence>MLQSISKLGTALSKAEQRTITAGFSHTYDLDQYDVEIHGDIPGLATCFCDGIEQPCDLYC</sequence>